<dbReference type="STRING" id="702745.SAMN05421818_102165"/>
<dbReference type="InterPro" id="IPR011604">
    <property type="entry name" value="PDDEXK-like_dom_sf"/>
</dbReference>
<dbReference type="InterPro" id="IPR041677">
    <property type="entry name" value="DNA2/NAM7_AAA_11"/>
</dbReference>
<evidence type="ECO:0000313" key="8">
    <source>
        <dbReference type="EMBL" id="SDH34921.1"/>
    </source>
</evidence>
<dbReference type="EMBL" id="FNDQ01000002">
    <property type="protein sequence ID" value="SDH34921.1"/>
    <property type="molecule type" value="Genomic_DNA"/>
</dbReference>
<gene>
    <name evidence="8" type="ORF">SAMN05421818_102165</name>
</gene>
<keyword evidence="3" id="KW-0347">Helicase</keyword>
<keyword evidence="1" id="KW-0547">Nucleotide-binding</keyword>
<dbReference type="PANTHER" id="PTHR10887">
    <property type="entry name" value="DNA2/NAM7 HELICASE FAMILY"/>
    <property type="match status" value="1"/>
</dbReference>
<dbReference type="GO" id="GO:0004386">
    <property type="term" value="F:helicase activity"/>
    <property type="evidence" value="ECO:0007669"/>
    <property type="project" value="UniProtKB-KW"/>
</dbReference>
<dbReference type="RefSeq" id="WP_090405289.1">
    <property type="nucleotide sequence ID" value="NZ_FNDQ01000002.1"/>
</dbReference>
<evidence type="ECO:0000259" key="5">
    <source>
        <dbReference type="Pfam" id="PF00580"/>
    </source>
</evidence>
<dbReference type="Pfam" id="PF13087">
    <property type="entry name" value="AAA_12"/>
    <property type="match status" value="1"/>
</dbReference>
<feature type="domain" description="UvrD-like helicase ATP-binding" evidence="5">
    <location>
        <begin position="697"/>
        <end position="764"/>
    </location>
</feature>
<dbReference type="PANTHER" id="PTHR10887:SF495">
    <property type="entry name" value="HELICASE SENATAXIN ISOFORM X1-RELATED"/>
    <property type="match status" value="1"/>
</dbReference>
<dbReference type="Gene3D" id="3.40.50.300">
    <property type="entry name" value="P-loop containing nucleotide triphosphate hydrolases"/>
    <property type="match status" value="2"/>
</dbReference>
<dbReference type="GO" id="GO:0005524">
    <property type="term" value="F:ATP binding"/>
    <property type="evidence" value="ECO:0007669"/>
    <property type="project" value="UniProtKB-KW"/>
</dbReference>
<proteinExistence type="predicted"/>
<sequence length="1470" mass="168295">MLDNKQTTSFFTSLLQVYVGKDTSIITKYKVLRSLLNKITKNITAKEVLQFSNLFSRLSFICNKYQVSKNIHSFRMISNELREVSTEELDLFFPTYWKDINEFVSQVYNVPVPDLNRLAYPEKEIRRERKEEEYSGFVDKLKVVVVHKQPDILICEVENTTTEQHIRVRINEFGVNDVFTTCNQLWVGATLYLINVGIDDHQIYHPKIVVLEPDYLIDVSAIAECFQDFGASPLLFLKAKFEPISNNKYLLIGNFANAVMDELVSSEDARTVEFDSIFVKHFETYPFEHTACSDIYSSEEFRQYAFVCRSHFNTIKRVYLNEFHQYGISSQGNISLEPSFLSNVYGVQGRLDVLHTIPSKANKTTIVELKSGSTPFPDDGFSVKPNHSVQLYLYHLMLSVVNNISFQDIGNEQYLSGFIFYSKTTSGNLRTDHITLARVQEICDVRNQIILNEQILKSDDLEAIQTLISKVNPARLISNPINSKFKDILTKQINAFLNPLYNASELELTYFYSFVSFIAREQYISKLGIGNYEGNNGLASLWLDDLDDKIEKYSILFDLEIKENRISTDEKLIVFNRTITDDFVNFREGDICVLYPRETEADIAVSHQIFKCSIRKITKDTVVVVFRHMQRSIEYFKQFKYWALERDFMDSSFTSMYKGMYSFMNAPAKHRQVMLTQLPPALGVPYGFDKSTLSVEQNRILNNALSTEDYFVLNGPPGTGKTSHIIKELVRELYVNSNQNILLLAYTNKAVDELCETINEALSDITSTNNYKFIRIGSSLSCNSSFHNCLLDNIIIEKRKQLALEEEKFTRGSLAKIISSNRIFVSTVASMSSKDDVFKLKRFDTLIIDEASQILEPQIIGMLHKCKRFIMIGDHKQLPAIVVQDEVSSKTNNVLLQNMGLADRRNSLFERLFNYCKGNGFDYACDTLTYQGRMHQDIALFPNINFYDGQLKEAYHLTNLSEGAKNSLARQVRELSFNVPADCNRQLDTALANKRLLFFNSEEEQSDQSGKVNEGEADLVVHIIQRLIEIYAYNKQSFDVSSRIGIIAPFKNQIALIKNKLEEAGIPGFDLITVDTVERFQGGQRDIIIYSFAVNNLSQLDSVVNLNEDKTVDRKLNVALTRAKEQIFLIGNAGILSQNDVYYKLIEFIREKGGFVENTIQEILLQETNDSIQSAIKEEVLSCLVFDAFFKSEVVLPLKEKGLYTDNLIFNRPAFYIQNNVLAYGPTDFNTGYDEEGVSINEESKVDLFYLLHGEEGYYGYQVISNRVEQFLANEIDNSNGGISVVDFSSLAGIYAIEVHQQLLKVINNTVDKYVDNYEQAVSIKVFNVNKYKVVTNKAKELINAYASKYSTSDLSLECIEFTGIEEFNLVLRQSGVVIFNVDESCFTTDSTMFELLIKVINNAVSSLKYSSCIIVYKKQYNSSFHLEQLKRIIQDDYHVVTKEIKNVTYLNTAFGEEKTQVLNYEVLCF</sequence>
<dbReference type="Pfam" id="PF13086">
    <property type="entry name" value="AAA_11"/>
    <property type="match status" value="1"/>
</dbReference>
<name>A0A1G8BP58_9FLAO</name>
<protein>
    <submittedName>
        <fullName evidence="8">Part of AAA domain-containing protein</fullName>
    </submittedName>
</protein>
<dbReference type="InterPro" id="IPR014016">
    <property type="entry name" value="UvrD-like_ATP-bd"/>
</dbReference>
<dbReference type="InterPro" id="IPR041679">
    <property type="entry name" value="DNA2/NAM7-like_C"/>
</dbReference>
<dbReference type="GO" id="GO:0016787">
    <property type="term" value="F:hydrolase activity"/>
    <property type="evidence" value="ECO:0007669"/>
    <property type="project" value="UniProtKB-KW"/>
</dbReference>
<dbReference type="Proteomes" id="UP000243588">
    <property type="component" value="Unassembled WGS sequence"/>
</dbReference>
<dbReference type="InterPro" id="IPR027417">
    <property type="entry name" value="P-loop_NTPase"/>
</dbReference>
<dbReference type="InterPro" id="IPR047187">
    <property type="entry name" value="SF1_C_Upf1"/>
</dbReference>
<evidence type="ECO:0000313" key="9">
    <source>
        <dbReference type="Proteomes" id="UP000243588"/>
    </source>
</evidence>
<dbReference type="SUPFAM" id="SSF52540">
    <property type="entry name" value="P-loop containing nucleoside triphosphate hydrolases"/>
    <property type="match status" value="1"/>
</dbReference>
<evidence type="ECO:0000256" key="1">
    <source>
        <dbReference type="ARBA" id="ARBA00022741"/>
    </source>
</evidence>
<dbReference type="CDD" id="cd18808">
    <property type="entry name" value="SF1_C_Upf1"/>
    <property type="match status" value="1"/>
</dbReference>
<feature type="domain" description="DNA2/NAM7 helicase helicase" evidence="6">
    <location>
        <begin position="799"/>
        <end position="883"/>
    </location>
</feature>
<keyword evidence="2" id="KW-0378">Hydrolase</keyword>
<keyword evidence="9" id="KW-1185">Reference proteome</keyword>
<feature type="domain" description="DNA2/NAM7 helicase-like C-terminal" evidence="7">
    <location>
        <begin position="906"/>
        <end position="1133"/>
    </location>
</feature>
<evidence type="ECO:0000259" key="7">
    <source>
        <dbReference type="Pfam" id="PF13087"/>
    </source>
</evidence>
<dbReference type="Pfam" id="PF00580">
    <property type="entry name" value="UvrD-helicase"/>
    <property type="match status" value="1"/>
</dbReference>
<keyword evidence="4" id="KW-0067">ATP-binding</keyword>
<evidence type="ECO:0000259" key="6">
    <source>
        <dbReference type="Pfam" id="PF13086"/>
    </source>
</evidence>
<evidence type="ECO:0000256" key="4">
    <source>
        <dbReference type="ARBA" id="ARBA00022840"/>
    </source>
</evidence>
<accession>A0A1G8BP58</accession>
<evidence type="ECO:0000256" key="3">
    <source>
        <dbReference type="ARBA" id="ARBA00022806"/>
    </source>
</evidence>
<organism evidence="8 9">
    <name type="scientific">Myroides phaeus</name>
    <dbReference type="NCBI Taxonomy" id="702745"/>
    <lineage>
        <taxon>Bacteria</taxon>
        <taxon>Pseudomonadati</taxon>
        <taxon>Bacteroidota</taxon>
        <taxon>Flavobacteriia</taxon>
        <taxon>Flavobacteriales</taxon>
        <taxon>Flavobacteriaceae</taxon>
        <taxon>Myroides</taxon>
    </lineage>
</organism>
<reference evidence="9" key="1">
    <citation type="submission" date="2016-10" db="EMBL/GenBank/DDBJ databases">
        <authorList>
            <person name="Varghese N."/>
            <person name="Submissions S."/>
        </authorList>
    </citation>
    <scope>NUCLEOTIDE SEQUENCE [LARGE SCALE GENOMIC DNA]</scope>
    <source>
        <strain evidence="9">DSM 23313</strain>
    </source>
</reference>
<evidence type="ECO:0000256" key="2">
    <source>
        <dbReference type="ARBA" id="ARBA00022801"/>
    </source>
</evidence>
<dbReference type="Gene3D" id="3.90.320.10">
    <property type="match status" value="1"/>
</dbReference>
<dbReference type="InterPro" id="IPR045055">
    <property type="entry name" value="DNA2/NAM7-like"/>
</dbReference>